<organism evidence="13 14">
    <name type="scientific">Aquisphaera giovannonii</name>
    <dbReference type="NCBI Taxonomy" id="406548"/>
    <lineage>
        <taxon>Bacteria</taxon>
        <taxon>Pseudomonadati</taxon>
        <taxon>Planctomycetota</taxon>
        <taxon>Planctomycetia</taxon>
        <taxon>Isosphaerales</taxon>
        <taxon>Isosphaeraceae</taxon>
        <taxon>Aquisphaera</taxon>
    </lineage>
</organism>
<dbReference type="Pfam" id="PF02518">
    <property type="entry name" value="HATPase_c"/>
    <property type="match status" value="1"/>
</dbReference>
<gene>
    <name evidence="13" type="primary">luxQ_2</name>
    <name evidence="13" type="ORF">OJF2_06160</name>
</gene>
<dbReference type="RefSeq" id="WP_210420387.1">
    <property type="nucleotide sequence ID" value="NZ_CP042997.1"/>
</dbReference>
<evidence type="ECO:0000313" key="14">
    <source>
        <dbReference type="Proteomes" id="UP000324233"/>
    </source>
</evidence>
<keyword evidence="4 13" id="KW-0808">Transferase</keyword>
<dbReference type="SMART" id="SM00091">
    <property type="entry name" value="PAS"/>
    <property type="match status" value="3"/>
</dbReference>
<dbReference type="InterPro" id="IPR003661">
    <property type="entry name" value="HisK_dim/P_dom"/>
</dbReference>
<evidence type="ECO:0000256" key="4">
    <source>
        <dbReference type="ARBA" id="ARBA00022679"/>
    </source>
</evidence>
<dbReference type="InterPro" id="IPR001610">
    <property type="entry name" value="PAC"/>
</dbReference>
<feature type="domain" description="PAC" evidence="12">
    <location>
        <begin position="215"/>
        <end position="269"/>
    </location>
</feature>
<dbReference type="InterPro" id="IPR029016">
    <property type="entry name" value="GAF-like_dom_sf"/>
</dbReference>
<feature type="domain" description="Histidine kinase" evidence="9">
    <location>
        <begin position="724"/>
        <end position="942"/>
    </location>
</feature>
<dbReference type="Gene3D" id="3.30.450.20">
    <property type="entry name" value="PAS domain"/>
    <property type="match status" value="3"/>
</dbReference>
<name>A0A5B9VW22_9BACT</name>
<evidence type="ECO:0000256" key="2">
    <source>
        <dbReference type="ARBA" id="ARBA00012438"/>
    </source>
</evidence>
<keyword evidence="3 6" id="KW-0597">Phosphoprotein</keyword>
<dbReference type="SUPFAM" id="SSF55781">
    <property type="entry name" value="GAF domain-like"/>
    <property type="match status" value="1"/>
</dbReference>
<keyword evidence="8" id="KW-0812">Transmembrane</keyword>
<dbReference type="InterPro" id="IPR003594">
    <property type="entry name" value="HATPase_dom"/>
</dbReference>
<dbReference type="InterPro" id="IPR004358">
    <property type="entry name" value="Sig_transdc_His_kin-like_C"/>
</dbReference>
<dbReference type="Proteomes" id="UP000324233">
    <property type="component" value="Chromosome"/>
</dbReference>
<dbReference type="Gene3D" id="1.10.287.130">
    <property type="match status" value="1"/>
</dbReference>
<dbReference type="Pfam" id="PF00072">
    <property type="entry name" value="Response_reg"/>
    <property type="match status" value="1"/>
</dbReference>
<dbReference type="GO" id="GO:0000155">
    <property type="term" value="F:phosphorelay sensor kinase activity"/>
    <property type="evidence" value="ECO:0007669"/>
    <property type="project" value="InterPro"/>
</dbReference>
<dbReference type="PROSITE" id="PS50110">
    <property type="entry name" value="RESPONSE_REGULATORY"/>
    <property type="match status" value="1"/>
</dbReference>
<evidence type="ECO:0000259" key="9">
    <source>
        <dbReference type="PROSITE" id="PS50109"/>
    </source>
</evidence>
<reference evidence="13 14" key="1">
    <citation type="submission" date="2019-08" db="EMBL/GenBank/DDBJ databases">
        <title>Deep-cultivation of Planctomycetes and their phenomic and genomic characterization uncovers novel biology.</title>
        <authorList>
            <person name="Wiegand S."/>
            <person name="Jogler M."/>
            <person name="Boedeker C."/>
            <person name="Pinto D."/>
            <person name="Vollmers J."/>
            <person name="Rivas-Marin E."/>
            <person name="Kohn T."/>
            <person name="Peeters S.H."/>
            <person name="Heuer A."/>
            <person name="Rast P."/>
            <person name="Oberbeckmann S."/>
            <person name="Bunk B."/>
            <person name="Jeske O."/>
            <person name="Meyerdierks A."/>
            <person name="Storesund J.E."/>
            <person name="Kallscheuer N."/>
            <person name="Luecker S."/>
            <person name="Lage O.M."/>
            <person name="Pohl T."/>
            <person name="Merkel B.J."/>
            <person name="Hornburger P."/>
            <person name="Mueller R.-W."/>
            <person name="Bruemmer F."/>
            <person name="Labrenz M."/>
            <person name="Spormann A.M."/>
            <person name="Op den Camp H."/>
            <person name="Overmann J."/>
            <person name="Amann R."/>
            <person name="Jetten M.S.M."/>
            <person name="Mascher T."/>
            <person name="Medema M.H."/>
            <person name="Devos D.P."/>
            <person name="Kaster A.-K."/>
            <person name="Ovreas L."/>
            <person name="Rohde M."/>
            <person name="Galperin M.Y."/>
            <person name="Jogler C."/>
        </authorList>
    </citation>
    <scope>NUCLEOTIDE SEQUENCE [LARGE SCALE GENOMIC DNA]</scope>
    <source>
        <strain evidence="13 14">OJF2</strain>
    </source>
</reference>
<dbReference type="GO" id="GO:0005886">
    <property type="term" value="C:plasma membrane"/>
    <property type="evidence" value="ECO:0007669"/>
    <property type="project" value="TreeGrafter"/>
</dbReference>
<evidence type="ECO:0000256" key="7">
    <source>
        <dbReference type="SAM" id="MobiDB-lite"/>
    </source>
</evidence>
<dbReference type="InterPro" id="IPR003018">
    <property type="entry name" value="GAF"/>
</dbReference>
<dbReference type="PANTHER" id="PTHR43047:SF72">
    <property type="entry name" value="OSMOSENSING HISTIDINE PROTEIN KINASE SLN1"/>
    <property type="match status" value="1"/>
</dbReference>
<feature type="transmembrane region" description="Helical" evidence="8">
    <location>
        <begin position="20"/>
        <end position="39"/>
    </location>
</feature>
<protein>
    <recommendedName>
        <fullName evidence="2">histidine kinase</fullName>
        <ecNumber evidence="2">2.7.13.3</ecNumber>
    </recommendedName>
</protein>
<dbReference type="PROSITE" id="PS50109">
    <property type="entry name" value="HIS_KIN"/>
    <property type="match status" value="1"/>
</dbReference>
<feature type="domain" description="PAC" evidence="12">
    <location>
        <begin position="652"/>
        <end position="706"/>
    </location>
</feature>
<dbReference type="PROSITE" id="PS50113">
    <property type="entry name" value="PAC"/>
    <property type="match status" value="3"/>
</dbReference>
<feature type="transmembrane region" description="Helical" evidence="8">
    <location>
        <begin position="51"/>
        <end position="68"/>
    </location>
</feature>
<dbReference type="CDD" id="cd00075">
    <property type="entry name" value="HATPase"/>
    <property type="match status" value="1"/>
</dbReference>
<feature type="compositionally biased region" description="Gly residues" evidence="7">
    <location>
        <begin position="951"/>
        <end position="966"/>
    </location>
</feature>
<dbReference type="SUPFAM" id="SSF55785">
    <property type="entry name" value="PYP-like sensor domain (PAS domain)"/>
    <property type="match status" value="3"/>
</dbReference>
<dbReference type="CDD" id="cd00130">
    <property type="entry name" value="PAS"/>
    <property type="match status" value="3"/>
</dbReference>
<dbReference type="EC" id="2.7.13.3" evidence="2"/>
<dbReference type="Pfam" id="PF13426">
    <property type="entry name" value="PAS_9"/>
    <property type="match status" value="3"/>
</dbReference>
<dbReference type="PANTHER" id="PTHR43047">
    <property type="entry name" value="TWO-COMPONENT HISTIDINE PROTEIN KINASE"/>
    <property type="match status" value="1"/>
</dbReference>
<keyword evidence="8" id="KW-1133">Transmembrane helix</keyword>
<proteinExistence type="predicted"/>
<dbReference type="SMART" id="SM00086">
    <property type="entry name" value="PAC"/>
    <property type="match status" value="3"/>
</dbReference>
<dbReference type="PRINTS" id="PR00344">
    <property type="entry name" value="BCTRLSENSOR"/>
</dbReference>
<dbReference type="SMART" id="SM00388">
    <property type="entry name" value="HisKA"/>
    <property type="match status" value="1"/>
</dbReference>
<dbReference type="SUPFAM" id="SSF52172">
    <property type="entry name" value="CheY-like"/>
    <property type="match status" value="1"/>
</dbReference>
<dbReference type="EMBL" id="CP042997">
    <property type="protein sequence ID" value="QEH32147.1"/>
    <property type="molecule type" value="Genomic_DNA"/>
</dbReference>
<feature type="domain" description="PAS" evidence="11">
    <location>
        <begin position="143"/>
        <end position="189"/>
    </location>
</feature>
<dbReference type="NCBIfam" id="TIGR00229">
    <property type="entry name" value="sensory_box"/>
    <property type="match status" value="3"/>
</dbReference>
<dbReference type="InterPro" id="IPR001789">
    <property type="entry name" value="Sig_transdc_resp-reg_receiver"/>
</dbReference>
<dbReference type="SMART" id="SM00448">
    <property type="entry name" value="REC"/>
    <property type="match status" value="1"/>
</dbReference>
<dbReference type="Gene3D" id="3.30.450.40">
    <property type="match status" value="1"/>
</dbReference>
<feature type="domain" description="PAS" evidence="11">
    <location>
        <begin position="435"/>
        <end position="505"/>
    </location>
</feature>
<dbReference type="Gene3D" id="3.40.50.2300">
    <property type="match status" value="1"/>
</dbReference>
<dbReference type="SMART" id="SM00387">
    <property type="entry name" value="HATPase_c"/>
    <property type="match status" value="1"/>
</dbReference>
<dbReference type="CDD" id="cd17580">
    <property type="entry name" value="REC_2_DhkD-like"/>
    <property type="match status" value="1"/>
</dbReference>
<dbReference type="AlphaFoldDB" id="A0A5B9VW22"/>
<feature type="compositionally biased region" description="Low complexity" evidence="7">
    <location>
        <begin position="967"/>
        <end position="982"/>
    </location>
</feature>
<dbReference type="InterPro" id="IPR000014">
    <property type="entry name" value="PAS"/>
</dbReference>
<dbReference type="SMART" id="SM00065">
    <property type="entry name" value="GAF"/>
    <property type="match status" value="1"/>
</dbReference>
<evidence type="ECO:0000259" key="10">
    <source>
        <dbReference type="PROSITE" id="PS50110"/>
    </source>
</evidence>
<dbReference type="InterPro" id="IPR035965">
    <property type="entry name" value="PAS-like_dom_sf"/>
</dbReference>
<feature type="transmembrane region" description="Helical" evidence="8">
    <location>
        <begin position="88"/>
        <end position="111"/>
    </location>
</feature>
<dbReference type="FunFam" id="3.30.565.10:FF:000006">
    <property type="entry name" value="Sensor histidine kinase WalK"/>
    <property type="match status" value="1"/>
</dbReference>
<keyword evidence="5 13" id="KW-0418">Kinase</keyword>
<evidence type="ECO:0000256" key="1">
    <source>
        <dbReference type="ARBA" id="ARBA00000085"/>
    </source>
</evidence>
<feature type="domain" description="PAS" evidence="11">
    <location>
        <begin position="577"/>
        <end position="619"/>
    </location>
</feature>
<evidence type="ECO:0000259" key="11">
    <source>
        <dbReference type="PROSITE" id="PS50112"/>
    </source>
</evidence>
<feature type="domain" description="PAC" evidence="12">
    <location>
        <begin position="524"/>
        <end position="576"/>
    </location>
</feature>
<evidence type="ECO:0000256" key="8">
    <source>
        <dbReference type="SAM" id="Phobius"/>
    </source>
</evidence>
<dbReference type="Gene3D" id="3.30.565.10">
    <property type="entry name" value="Histidine kinase-like ATPase, C-terminal domain"/>
    <property type="match status" value="1"/>
</dbReference>
<dbReference type="InterPro" id="IPR011006">
    <property type="entry name" value="CheY-like_superfamily"/>
</dbReference>
<feature type="modified residue" description="4-aspartylphosphate" evidence="6">
    <location>
        <position position="1035"/>
    </location>
</feature>
<evidence type="ECO:0000256" key="3">
    <source>
        <dbReference type="ARBA" id="ARBA00022553"/>
    </source>
</evidence>
<evidence type="ECO:0000259" key="12">
    <source>
        <dbReference type="PROSITE" id="PS50113"/>
    </source>
</evidence>
<dbReference type="Pfam" id="PF13185">
    <property type="entry name" value="GAF_2"/>
    <property type="match status" value="1"/>
</dbReference>
<dbReference type="InterPro" id="IPR000700">
    <property type="entry name" value="PAS-assoc_C"/>
</dbReference>
<sequence>MSLCSPAVALGTIDPEQLGAALMAGTCLAFAAYLAVRFLRPGGSKVPYPEALWALAGFFLASGLSRLLDAMATRGGAPGVLALPLPLSAGLLSLGMTVLSCAAAFALAGLLHVRRPPCDPRQLDREAAARRAAEEALRRSEAVGRKLELVASRTDDAVVVTDLHGRIEWANDSFARMTGYGPDEVLGRSPGGLLQGPETSPATVAFMRARRRAGQGFRAEVVNYAKGGRKYWLSLGVQPIRDEDGRLTHFLGVGRDVTERKAAERRMQVQHATTQLLAGGGRLDETMPKILSTIGGMLDFDAAGFWVADGGDGGRLRAGADPWVSPRMRADGAGPRSLPGEALAARVRATGGSAWVADLAAEPEGSASRPDPPLRNALVVPVTAGEGGATLGVMIFFSRGPFRCDGALLQAMTTLGRQVGIFLERDRTQAELRRVNARLRAVLDASGQVSIIATDSDGVITVFNAGAERMLGYEASEVVGKATPLLYHDEREVREHAARLSAELGTPVEGFGAFVARARRGGREVGEWTYIRKDGTRLRVLLSVAAVMDSEGQVSGYLGAAIDLSDRQRAETQLRSSESRFRRLVEANILGVVVGGIEGQITDANDAFLEMVGYTRAEMDAGLLPWDAIIPESSALRLHLCRAELWSRGRCEPVELECRHRDGRLIPLLVGAAMLDEARTPCRGAPVVAFCLDVTERRRLEDELRRQAGELSEAAARKNEFLAMLGHELRNPLAPIRNAVRIMKRRGMDDPTLVEAREVIDHQVRQLAQLVDDLLEVSRVAGGKVRLHREVVDVATVVAFALETSRPAIDEGRHRLSIAMPPEPLRVDADPVRMAQVLANLLINAAKYTPEGGSIRLSVRAEDGHVAFRVRDNGIGIPPEMLSRVFDLFAQVDQSLDRSQGGLGLGLTLVKTLVEMHGGDVCAFSQGLGTGSELVVRLPLWTAPPAEGDVPGAGGRSDAGAAGGEAGASASPSGAAGAQAAPRPRRVLVVDDNVSSAETLKILLTMEGHEAESVHDGPSALRALEDRRHEVVLMDIGLPEMDGYEVARRIRARDGSGRPLLVAVTGYAEDEARRRSREAGFDHHLVKPVDPDIILALVSSMEWSDAPLPPWDMTRSAEDFAVEELEEIRRGR</sequence>
<dbReference type="SUPFAM" id="SSF47384">
    <property type="entry name" value="Homodimeric domain of signal transducing histidine kinase"/>
    <property type="match status" value="1"/>
</dbReference>
<dbReference type="KEGG" id="agv:OJF2_06160"/>
<dbReference type="SUPFAM" id="SSF55874">
    <property type="entry name" value="ATPase domain of HSP90 chaperone/DNA topoisomerase II/histidine kinase"/>
    <property type="match status" value="1"/>
</dbReference>
<evidence type="ECO:0000256" key="6">
    <source>
        <dbReference type="PROSITE-ProRule" id="PRU00169"/>
    </source>
</evidence>
<dbReference type="GO" id="GO:0009927">
    <property type="term" value="F:histidine phosphotransfer kinase activity"/>
    <property type="evidence" value="ECO:0007669"/>
    <property type="project" value="TreeGrafter"/>
</dbReference>
<dbReference type="InterPro" id="IPR036890">
    <property type="entry name" value="HATPase_C_sf"/>
</dbReference>
<keyword evidence="8" id="KW-0472">Membrane</keyword>
<dbReference type="CDD" id="cd00082">
    <property type="entry name" value="HisKA"/>
    <property type="match status" value="1"/>
</dbReference>
<feature type="region of interest" description="Disordered" evidence="7">
    <location>
        <begin position="946"/>
        <end position="983"/>
    </location>
</feature>
<dbReference type="InterPro" id="IPR036097">
    <property type="entry name" value="HisK_dim/P_sf"/>
</dbReference>
<keyword evidence="14" id="KW-1185">Reference proteome</keyword>
<dbReference type="PROSITE" id="PS50112">
    <property type="entry name" value="PAS"/>
    <property type="match status" value="3"/>
</dbReference>
<accession>A0A5B9VW22</accession>
<evidence type="ECO:0000313" key="13">
    <source>
        <dbReference type="EMBL" id="QEH32147.1"/>
    </source>
</evidence>
<feature type="domain" description="Response regulatory" evidence="10">
    <location>
        <begin position="986"/>
        <end position="1102"/>
    </location>
</feature>
<dbReference type="InterPro" id="IPR005467">
    <property type="entry name" value="His_kinase_dom"/>
</dbReference>
<comment type="catalytic activity">
    <reaction evidence="1">
        <text>ATP + protein L-histidine = ADP + protein N-phospho-L-histidine.</text>
        <dbReference type="EC" id="2.7.13.3"/>
    </reaction>
</comment>
<dbReference type="Pfam" id="PF00512">
    <property type="entry name" value="HisKA"/>
    <property type="match status" value="1"/>
</dbReference>
<evidence type="ECO:0000256" key="5">
    <source>
        <dbReference type="ARBA" id="ARBA00022777"/>
    </source>
</evidence>